<dbReference type="KEGG" id="anr:Ana3638_01135"/>
<dbReference type="PANTHER" id="PTHR10885">
    <property type="entry name" value="ISOPENTENYL-DIPHOSPHATE DELTA-ISOMERASE"/>
    <property type="match status" value="1"/>
</dbReference>
<dbReference type="EMBL" id="CP048000">
    <property type="protein sequence ID" value="QHQ59573.1"/>
    <property type="molecule type" value="Genomic_DNA"/>
</dbReference>
<proteinExistence type="predicted"/>
<dbReference type="InterPro" id="IPR020084">
    <property type="entry name" value="NUDIX_hydrolase_CS"/>
</dbReference>
<organism evidence="3 4">
    <name type="scientific">Anaerocolumna sedimenticola</name>
    <dbReference type="NCBI Taxonomy" id="2696063"/>
    <lineage>
        <taxon>Bacteria</taxon>
        <taxon>Bacillati</taxon>
        <taxon>Bacillota</taxon>
        <taxon>Clostridia</taxon>
        <taxon>Lachnospirales</taxon>
        <taxon>Lachnospiraceae</taxon>
        <taxon>Anaerocolumna</taxon>
    </lineage>
</organism>
<dbReference type="AlphaFoldDB" id="A0A6P1TGM2"/>
<dbReference type="InterPro" id="IPR000086">
    <property type="entry name" value="NUDIX_hydrolase_dom"/>
</dbReference>
<sequence length="185" mass="21847">MEFFDVLDEWGNKTGEVIERKEAHRKGICHRVIQVWVINSKNELLLQKRSANKDSCPNMWYVSLGGHIESKEDNKQTIIREFSEELGLDISSKIDKVKYLYTFKEIAVLNNGRFIDNEFYDVYLLKMDLDPASLILQEDEVSEVKFVGYNEFKQAVINKDKNFWIHEEGFRMLFDCLDNYINNNC</sequence>
<dbReference type="GO" id="GO:0005737">
    <property type="term" value="C:cytoplasm"/>
    <property type="evidence" value="ECO:0007669"/>
    <property type="project" value="TreeGrafter"/>
</dbReference>
<reference evidence="3 4" key="1">
    <citation type="submission" date="2020-01" db="EMBL/GenBank/DDBJ databases">
        <title>Genome analysis of Anaerocolumna sp. CBA3638.</title>
        <authorList>
            <person name="Kim J."/>
            <person name="Roh S.W."/>
        </authorList>
    </citation>
    <scope>NUCLEOTIDE SEQUENCE [LARGE SCALE GENOMIC DNA]</scope>
    <source>
        <strain evidence="3 4">CBA3638</strain>
    </source>
</reference>
<evidence type="ECO:0000313" key="3">
    <source>
        <dbReference type="EMBL" id="QHQ59573.1"/>
    </source>
</evidence>
<gene>
    <name evidence="3" type="ORF">Ana3638_01135</name>
</gene>
<protein>
    <submittedName>
        <fullName evidence="3">NUDIX domain-containing protein</fullName>
    </submittedName>
</protein>
<dbReference type="SUPFAM" id="SSF55811">
    <property type="entry name" value="Nudix"/>
    <property type="match status" value="1"/>
</dbReference>
<dbReference type="RefSeq" id="WP_161836274.1">
    <property type="nucleotide sequence ID" value="NZ_CP048000.1"/>
</dbReference>
<keyword evidence="1" id="KW-0378">Hydrolase</keyword>
<dbReference type="PROSITE" id="PS00893">
    <property type="entry name" value="NUDIX_BOX"/>
    <property type="match status" value="1"/>
</dbReference>
<name>A0A6P1TGM2_9FIRM</name>
<dbReference type="InterPro" id="IPR015797">
    <property type="entry name" value="NUDIX_hydrolase-like_dom_sf"/>
</dbReference>
<dbReference type="GO" id="GO:0004452">
    <property type="term" value="F:isopentenyl-diphosphate delta-isomerase activity"/>
    <property type="evidence" value="ECO:0007669"/>
    <property type="project" value="TreeGrafter"/>
</dbReference>
<feature type="domain" description="Nudix hydrolase" evidence="2">
    <location>
        <begin position="28"/>
        <end position="171"/>
    </location>
</feature>
<dbReference type="GO" id="GO:0009240">
    <property type="term" value="P:isopentenyl diphosphate biosynthetic process"/>
    <property type="evidence" value="ECO:0007669"/>
    <property type="project" value="TreeGrafter"/>
</dbReference>
<keyword evidence="4" id="KW-1185">Reference proteome</keyword>
<evidence type="ECO:0000259" key="2">
    <source>
        <dbReference type="PROSITE" id="PS51462"/>
    </source>
</evidence>
<dbReference type="PANTHER" id="PTHR10885:SF20">
    <property type="entry name" value="NUDIX HYDROLASE DOMAIN-CONTAINING PROTEIN"/>
    <property type="match status" value="1"/>
</dbReference>
<dbReference type="Proteomes" id="UP000464314">
    <property type="component" value="Chromosome"/>
</dbReference>
<dbReference type="GO" id="GO:0016787">
    <property type="term" value="F:hydrolase activity"/>
    <property type="evidence" value="ECO:0007669"/>
    <property type="project" value="UniProtKB-KW"/>
</dbReference>
<accession>A0A6P1TGM2</accession>
<evidence type="ECO:0000256" key="1">
    <source>
        <dbReference type="ARBA" id="ARBA00022801"/>
    </source>
</evidence>
<dbReference type="PROSITE" id="PS51462">
    <property type="entry name" value="NUDIX"/>
    <property type="match status" value="1"/>
</dbReference>
<evidence type="ECO:0000313" key="4">
    <source>
        <dbReference type="Proteomes" id="UP000464314"/>
    </source>
</evidence>
<dbReference type="Pfam" id="PF00293">
    <property type="entry name" value="NUDIX"/>
    <property type="match status" value="1"/>
</dbReference>
<dbReference type="Gene3D" id="3.90.79.10">
    <property type="entry name" value="Nucleoside Triphosphate Pyrophosphohydrolase"/>
    <property type="match status" value="1"/>
</dbReference>
<dbReference type="CDD" id="cd04692">
    <property type="entry name" value="NUDIX_Hydrolase"/>
    <property type="match status" value="1"/>
</dbReference>